<dbReference type="GO" id="GO:0006189">
    <property type="term" value="P:'de novo' IMP biosynthetic process"/>
    <property type="evidence" value="ECO:0007669"/>
    <property type="project" value="InterPro"/>
</dbReference>
<dbReference type="PANTHER" id="PTHR43064">
    <property type="entry name" value="PHOSPHORIBOSYLAMINOIMIDAZOLE CARBOXYLASE-RELATED"/>
    <property type="match status" value="1"/>
</dbReference>
<gene>
    <name evidence="2" type="ORF">NITLEN_10898</name>
</gene>
<organism evidence="2 3">
    <name type="scientific">Nitrospira lenta</name>
    <dbReference type="NCBI Taxonomy" id="1436998"/>
    <lineage>
        <taxon>Bacteria</taxon>
        <taxon>Pseudomonadati</taxon>
        <taxon>Nitrospirota</taxon>
        <taxon>Nitrospiria</taxon>
        <taxon>Nitrospirales</taxon>
        <taxon>Nitrospiraceae</taxon>
        <taxon>Nitrospira</taxon>
    </lineage>
</organism>
<dbReference type="RefSeq" id="WP_121988287.1">
    <property type="nucleotide sequence ID" value="NZ_OUNR01000001.1"/>
</dbReference>
<dbReference type="Gene3D" id="3.40.50.1970">
    <property type="match status" value="1"/>
</dbReference>
<dbReference type="SUPFAM" id="SSF52255">
    <property type="entry name" value="N5-CAIR mutase (phosphoribosylaminoimidazole carboxylase, PurE)"/>
    <property type="match status" value="1"/>
</dbReference>
<accession>A0A330L4H3</accession>
<dbReference type="NCBIfam" id="NF033503">
    <property type="entry name" value="LarB"/>
    <property type="match status" value="1"/>
</dbReference>
<dbReference type="Pfam" id="PF00731">
    <property type="entry name" value="AIRC"/>
    <property type="match status" value="1"/>
</dbReference>
<dbReference type="OrthoDB" id="9782511at2"/>
<reference evidence="3" key="1">
    <citation type="submission" date="2018-04" db="EMBL/GenBank/DDBJ databases">
        <authorList>
            <person name="Lucker S."/>
            <person name="Sakoula D."/>
        </authorList>
    </citation>
    <scope>NUCLEOTIDE SEQUENCE [LARGE SCALE GENOMIC DNA]</scope>
</reference>
<dbReference type="InterPro" id="IPR000031">
    <property type="entry name" value="PurE_dom"/>
</dbReference>
<evidence type="ECO:0000313" key="2">
    <source>
        <dbReference type="EMBL" id="SPP63812.1"/>
    </source>
</evidence>
<dbReference type="Proteomes" id="UP000248168">
    <property type="component" value="Unassembled WGS sequence"/>
</dbReference>
<evidence type="ECO:0000259" key="1">
    <source>
        <dbReference type="SMART" id="SM01001"/>
    </source>
</evidence>
<sequence length="257" mass="27073">MSPEGIEQLLTDVRTGRMTVARAVQRLRSLPFENLGFASLDHHRSLRQGFPEVLLCEGKTVKQSVAIARALIKNGGPFLATRAEPGVAKAILKLDRRARYHAEARIVAIDRKPARRAGHILVLTAGTADVPVAEEARVTAEVMGSHVETLYDVGVAGLHRLLGRKERLFEARVAVVVAGMDGVLPSVVGGLVDCPVVAVPTSRGYGASFGGLAALLTMLNSCAAGVGVMNIDNGFGAGCLAHRINMMGNAARLPAAT</sequence>
<dbReference type="EMBL" id="OUNR01000001">
    <property type="protein sequence ID" value="SPP63812.1"/>
    <property type="molecule type" value="Genomic_DNA"/>
</dbReference>
<feature type="domain" description="PurE" evidence="1">
    <location>
        <begin position="118"/>
        <end position="250"/>
    </location>
</feature>
<dbReference type="PANTHER" id="PTHR43064:SF1">
    <property type="entry name" value="SLL1489 PROTEIN"/>
    <property type="match status" value="1"/>
</dbReference>
<dbReference type="AlphaFoldDB" id="A0A330L4H3"/>
<proteinExistence type="predicted"/>
<dbReference type="InterPro" id="IPR039476">
    <property type="entry name" value="P2CMN_synthase_LarB"/>
</dbReference>
<evidence type="ECO:0000313" key="3">
    <source>
        <dbReference type="Proteomes" id="UP000248168"/>
    </source>
</evidence>
<dbReference type="SMART" id="SM01001">
    <property type="entry name" value="AIRC"/>
    <property type="match status" value="1"/>
</dbReference>
<keyword evidence="3" id="KW-1185">Reference proteome</keyword>
<name>A0A330L4H3_9BACT</name>
<dbReference type="GO" id="GO:0016787">
    <property type="term" value="F:hydrolase activity"/>
    <property type="evidence" value="ECO:0007669"/>
    <property type="project" value="InterPro"/>
</dbReference>
<dbReference type="InParanoid" id="A0A330L4H3"/>
<protein>
    <recommendedName>
        <fullName evidence="1">PurE domain-containing protein</fullName>
    </recommendedName>
</protein>